<evidence type="ECO:0000256" key="6">
    <source>
        <dbReference type="ARBA" id="ARBA00022692"/>
    </source>
</evidence>
<keyword evidence="3" id="KW-1003">Cell membrane</keyword>
<keyword evidence="2" id="KW-0813">Transport</keyword>
<evidence type="ECO:0000256" key="1">
    <source>
        <dbReference type="ARBA" id="ARBA00004651"/>
    </source>
</evidence>
<feature type="transmembrane region" description="Helical" evidence="9">
    <location>
        <begin position="44"/>
        <end position="66"/>
    </location>
</feature>
<evidence type="ECO:0000256" key="4">
    <source>
        <dbReference type="ARBA" id="ARBA00022597"/>
    </source>
</evidence>
<organism evidence="11 12">
    <name type="scientific">Lactococcus garvieae</name>
    <dbReference type="NCBI Taxonomy" id="1363"/>
    <lineage>
        <taxon>Bacteria</taxon>
        <taxon>Bacillati</taxon>
        <taxon>Bacillota</taxon>
        <taxon>Bacilli</taxon>
        <taxon>Lactobacillales</taxon>
        <taxon>Streptococcaceae</taxon>
        <taxon>Lactococcus</taxon>
    </lineage>
</organism>
<protein>
    <recommendedName>
        <fullName evidence="10">Phosphotransferase system EIIC domain-containing protein</fullName>
    </recommendedName>
</protein>
<keyword evidence="6 9" id="KW-0812">Transmembrane</keyword>
<dbReference type="GO" id="GO:0008982">
    <property type="term" value="F:protein-N(PI)-phosphohistidine-sugar phosphotransferase activity"/>
    <property type="evidence" value="ECO:0007669"/>
    <property type="project" value="InterPro"/>
</dbReference>
<dbReference type="Pfam" id="PF02378">
    <property type="entry name" value="PTS_EIIC"/>
    <property type="match status" value="1"/>
</dbReference>
<dbReference type="PANTHER" id="PTHR30009">
    <property type="entry name" value="CYTOCHROME C-TYPE SYNTHESIS PROTEIN AND PTS TRANSMEMBRANE COMPONENT"/>
    <property type="match status" value="1"/>
</dbReference>
<reference evidence="11 12" key="1">
    <citation type="submission" date="2020-06" db="EMBL/GenBank/DDBJ databases">
        <title>Draft genome sequence of Lactic acid bacteria from Okinawan-style tofu.</title>
        <authorList>
            <person name="Takara I."/>
            <person name="Ikematsu S."/>
        </authorList>
    </citation>
    <scope>NUCLEOTIDE SEQUENCE [LARGE SCALE GENOMIC DNA]</scope>
    <source>
        <strain evidence="12">lg38</strain>
    </source>
</reference>
<keyword evidence="4" id="KW-0762">Sugar transport</keyword>
<keyword evidence="5" id="KW-0598">Phosphotransferase system</keyword>
<dbReference type="InterPro" id="IPR050429">
    <property type="entry name" value="PTS_Glucose_EIICBA"/>
</dbReference>
<evidence type="ECO:0000313" key="12">
    <source>
        <dbReference type="Proteomes" id="UP000504756"/>
    </source>
</evidence>
<evidence type="ECO:0000256" key="9">
    <source>
        <dbReference type="SAM" id="Phobius"/>
    </source>
</evidence>
<keyword evidence="7 9" id="KW-1133">Transmembrane helix</keyword>
<accession>A0A6L2ZSS8</accession>
<evidence type="ECO:0000256" key="7">
    <source>
        <dbReference type="ARBA" id="ARBA00022989"/>
    </source>
</evidence>
<dbReference type="AlphaFoldDB" id="A0A6L2ZSS8"/>
<dbReference type="PANTHER" id="PTHR30009:SF4">
    <property type="entry name" value="PTS SYSTEM N-ACETYLGLUCOSAMINE-SPECIFIC EIICBA COMPONENT"/>
    <property type="match status" value="1"/>
</dbReference>
<keyword evidence="8 9" id="KW-0472">Membrane</keyword>
<feature type="domain" description="Phosphotransferase system EIIC" evidence="10">
    <location>
        <begin position="10"/>
        <end position="91"/>
    </location>
</feature>
<proteinExistence type="predicted"/>
<dbReference type="InterPro" id="IPR003352">
    <property type="entry name" value="PTS_EIIC"/>
</dbReference>
<dbReference type="Proteomes" id="UP000504756">
    <property type="component" value="Unassembled WGS sequence"/>
</dbReference>
<dbReference type="GO" id="GO:0005886">
    <property type="term" value="C:plasma membrane"/>
    <property type="evidence" value="ECO:0007669"/>
    <property type="project" value="UniProtKB-SubCell"/>
</dbReference>
<evidence type="ECO:0000313" key="11">
    <source>
        <dbReference type="EMBL" id="GFO50878.1"/>
    </source>
</evidence>
<comment type="caution">
    <text evidence="11">The sequence shown here is derived from an EMBL/GenBank/DDBJ whole genome shotgun (WGS) entry which is preliminary data.</text>
</comment>
<gene>
    <name evidence="11" type="ORF">ikelab_01530</name>
</gene>
<dbReference type="GO" id="GO:0090563">
    <property type="term" value="F:protein-phosphocysteine-sugar phosphotransferase activity"/>
    <property type="evidence" value="ECO:0007669"/>
    <property type="project" value="TreeGrafter"/>
</dbReference>
<evidence type="ECO:0000259" key="10">
    <source>
        <dbReference type="Pfam" id="PF02378"/>
    </source>
</evidence>
<dbReference type="GO" id="GO:0015764">
    <property type="term" value="P:N-acetylglucosamine transport"/>
    <property type="evidence" value="ECO:0007669"/>
    <property type="project" value="TreeGrafter"/>
</dbReference>
<feature type="transmembrane region" description="Helical" evidence="9">
    <location>
        <begin position="78"/>
        <end position="97"/>
    </location>
</feature>
<evidence type="ECO:0000256" key="8">
    <source>
        <dbReference type="ARBA" id="ARBA00023136"/>
    </source>
</evidence>
<comment type="subcellular location">
    <subcellularLocation>
        <location evidence="1">Cell membrane</location>
        <topology evidence="1">Multi-pass membrane protein</topology>
    </subcellularLocation>
</comment>
<evidence type="ECO:0000256" key="2">
    <source>
        <dbReference type="ARBA" id="ARBA00022448"/>
    </source>
</evidence>
<dbReference type="GO" id="GO:0009401">
    <property type="term" value="P:phosphoenolpyruvate-dependent sugar phosphotransferase system"/>
    <property type="evidence" value="ECO:0007669"/>
    <property type="project" value="UniProtKB-KW"/>
</dbReference>
<sequence>MKEYMQKMGRSLMLPVATLPVAALFTGIGYWIDPTGWGANNVLAAFMIQAGQTILNNLGLLFAVGLAFGMSKDKDGSAALAGVVSFLVPMTLLNPLWRLCKESMSKK</sequence>
<feature type="transmembrane region" description="Helical" evidence="9">
    <location>
        <begin position="12"/>
        <end position="32"/>
    </location>
</feature>
<evidence type="ECO:0000256" key="3">
    <source>
        <dbReference type="ARBA" id="ARBA00022475"/>
    </source>
</evidence>
<evidence type="ECO:0000256" key="5">
    <source>
        <dbReference type="ARBA" id="ARBA00022683"/>
    </source>
</evidence>
<dbReference type="EMBL" id="BLXU01000001">
    <property type="protein sequence ID" value="GFO50878.1"/>
    <property type="molecule type" value="Genomic_DNA"/>
</dbReference>
<name>A0A6L2ZSS8_9LACT</name>